<feature type="region of interest" description="Disordered" evidence="1">
    <location>
        <begin position="1"/>
        <end position="87"/>
    </location>
</feature>
<name>A0A5B7JXB9_PORTR</name>
<comment type="caution">
    <text evidence="2">The sequence shown here is derived from an EMBL/GenBank/DDBJ whole genome shotgun (WGS) entry which is preliminary data.</text>
</comment>
<dbReference type="Proteomes" id="UP000324222">
    <property type="component" value="Unassembled WGS sequence"/>
</dbReference>
<protein>
    <submittedName>
        <fullName evidence="2">Uncharacterized protein</fullName>
    </submittedName>
</protein>
<organism evidence="2 3">
    <name type="scientific">Portunus trituberculatus</name>
    <name type="common">Swimming crab</name>
    <name type="synonym">Neptunus trituberculatus</name>
    <dbReference type="NCBI Taxonomy" id="210409"/>
    <lineage>
        <taxon>Eukaryota</taxon>
        <taxon>Metazoa</taxon>
        <taxon>Ecdysozoa</taxon>
        <taxon>Arthropoda</taxon>
        <taxon>Crustacea</taxon>
        <taxon>Multicrustacea</taxon>
        <taxon>Malacostraca</taxon>
        <taxon>Eumalacostraca</taxon>
        <taxon>Eucarida</taxon>
        <taxon>Decapoda</taxon>
        <taxon>Pleocyemata</taxon>
        <taxon>Brachyura</taxon>
        <taxon>Eubrachyura</taxon>
        <taxon>Portunoidea</taxon>
        <taxon>Portunidae</taxon>
        <taxon>Portuninae</taxon>
        <taxon>Portunus</taxon>
    </lineage>
</organism>
<keyword evidence="3" id="KW-1185">Reference proteome</keyword>
<evidence type="ECO:0000313" key="3">
    <source>
        <dbReference type="Proteomes" id="UP000324222"/>
    </source>
</evidence>
<evidence type="ECO:0000256" key="1">
    <source>
        <dbReference type="SAM" id="MobiDB-lite"/>
    </source>
</evidence>
<reference evidence="2 3" key="1">
    <citation type="submission" date="2019-05" db="EMBL/GenBank/DDBJ databases">
        <title>Another draft genome of Portunus trituberculatus and its Hox gene families provides insights of decapod evolution.</title>
        <authorList>
            <person name="Jeong J.-H."/>
            <person name="Song I."/>
            <person name="Kim S."/>
            <person name="Choi T."/>
            <person name="Kim D."/>
            <person name="Ryu S."/>
            <person name="Kim W."/>
        </authorList>
    </citation>
    <scope>NUCLEOTIDE SEQUENCE [LARGE SCALE GENOMIC DNA]</scope>
    <source>
        <tissue evidence="2">Muscle</tissue>
    </source>
</reference>
<dbReference type="EMBL" id="VSRR010117427">
    <property type="protein sequence ID" value="MPC99215.1"/>
    <property type="molecule type" value="Genomic_DNA"/>
</dbReference>
<evidence type="ECO:0000313" key="2">
    <source>
        <dbReference type="EMBL" id="MPC99215.1"/>
    </source>
</evidence>
<proteinExistence type="predicted"/>
<dbReference type="AlphaFoldDB" id="A0A5B7JXB9"/>
<gene>
    <name evidence="2" type="ORF">E2C01_094615</name>
</gene>
<sequence>MDKLMMETRQGPPVNGTVKARQQTESRRPGEWGGRNKQGDDGEVREREADMKTACWRGEGEEEEEEGCVWEGGSRGGETCIITIKAE</sequence>
<feature type="compositionally biased region" description="Basic and acidic residues" evidence="1">
    <location>
        <begin position="37"/>
        <end position="51"/>
    </location>
</feature>
<accession>A0A5B7JXB9</accession>